<reference evidence="11" key="2">
    <citation type="submission" date="2020-09" db="EMBL/GenBank/DDBJ databases">
        <authorList>
            <person name="Sun Q."/>
            <person name="Zhou Y."/>
        </authorList>
    </citation>
    <scope>NUCLEOTIDE SEQUENCE</scope>
    <source>
        <strain evidence="11">CGMCC 1.15758</strain>
    </source>
</reference>
<evidence type="ECO:0000313" key="12">
    <source>
        <dbReference type="Proteomes" id="UP000636949"/>
    </source>
</evidence>
<name>A0A8J2Z6E9_9GAMM</name>
<keyword evidence="5 8" id="KW-0694">RNA-binding</keyword>
<keyword evidence="6 9" id="KW-0413">Isomerase</keyword>
<evidence type="ECO:0000256" key="6">
    <source>
        <dbReference type="ARBA" id="ARBA00023235"/>
    </source>
</evidence>
<accession>A0A8J2Z6E9</accession>
<comment type="caution">
    <text evidence="11">The sequence shown here is derived from an EMBL/GenBank/DDBJ whole genome shotgun (WGS) entry which is preliminary data.</text>
</comment>
<dbReference type="InterPro" id="IPR006225">
    <property type="entry name" value="PsdUridine_synth_RluC/D"/>
</dbReference>
<dbReference type="SUPFAM" id="SSF55174">
    <property type="entry name" value="Alpha-L RNA-binding motif"/>
    <property type="match status" value="1"/>
</dbReference>
<evidence type="ECO:0000256" key="3">
    <source>
        <dbReference type="ARBA" id="ARBA00010876"/>
    </source>
</evidence>
<evidence type="ECO:0000313" key="11">
    <source>
        <dbReference type="EMBL" id="GGG05764.1"/>
    </source>
</evidence>
<comment type="catalytic activity">
    <reaction evidence="1">
        <text>uridine(955/2504/2580) in 23S rRNA = pseudouridine(955/2504/2580) in 23S rRNA</text>
        <dbReference type="Rhea" id="RHEA:42528"/>
        <dbReference type="Rhea" id="RHEA-COMP:10099"/>
        <dbReference type="Rhea" id="RHEA-COMP:10100"/>
        <dbReference type="ChEBI" id="CHEBI:65314"/>
        <dbReference type="ChEBI" id="CHEBI:65315"/>
        <dbReference type="EC" id="5.4.99.24"/>
    </reaction>
</comment>
<dbReference type="InterPro" id="IPR036986">
    <property type="entry name" value="S4_RNA-bd_sf"/>
</dbReference>
<dbReference type="PANTHER" id="PTHR21600">
    <property type="entry name" value="MITOCHONDRIAL RNA PSEUDOURIDINE SYNTHASE"/>
    <property type="match status" value="1"/>
</dbReference>
<feature type="domain" description="RNA-binding S4" evidence="10">
    <location>
        <begin position="16"/>
        <end position="73"/>
    </location>
</feature>
<dbReference type="Pfam" id="PF00849">
    <property type="entry name" value="PseudoU_synth_2"/>
    <property type="match status" value="1"/>
</dbReference>
<dbReference type="CDD" id="cd02869">
    <property type="entry name" value="PseudoU_synth_RluA_like"/>
    <property type="match status" value="1"/>
</dbReference>
<dbReference type="InterPro" id="IPR002942">
    <property type="entry name" value="S4_RNA-bd"/>
</dbReference>
<dbReference type="RefSeq" id="WP_117003705.1">
    <property type="nucleotide sequence ID" value="NZ_BMJS01000037.1"/>
</dbReference>
<dbReference type="PROSITE" id="PS50889">
    <property type="entry name" value="S4"/>
    <property type="match status" value="1"/>
</dbReference>
<evidence type="ECO:0000256" key="7">
    <source>
        <dbReference type="PIRSR" id="PIRSR606225-1"/>
    </source>
</evidence>
<dbReference type="Pfam" id="PF01479">
    <property type="entry name" value="S4"/>
    <property type="match status" value="1"/>
</dbReference>
<dbReference type="EC" id="5.4.99.-" evidence="9"/>
<dbReference type="Gene3D" id="3.30.2350.10">
    <property type="entry name" value="Pseudouridine synthase"/>
    <property type="match status" value="1"/>
</dbReference>
<dbReference type="GO" id="GO:0000455">
    <property type="term" value="P:enzyme-directed rRNA pseudouridine synthesis"/>
    <property type="evidence" value="ECO:0007669"/>
    <property type="project" value="TreeGrafter"/>
</dbReference>
<evidence type="ECO:0000256" key="5">
    <source>
        <dbReference type="ARBA" id="ARBA00022884"/>
    </source>
</evidence>
<proteinExistence type="inferred from homology"/>
<comment type="catalytic activity">
    <reaction evidence="9">
        <text>a uridine in RNA = a pseudouridine in RNA</text>
        <dbReference type="Rhea" id="RHEA:48348"/>
        <dbReference type="Rhea" id="RHEA-COMP:12068"/>
        <dbReference type="Rhea" id="RHEA-COMP:12069"/>
        <dbReference type="ChEBI" id="CHEBI:65314"/>
        <dbReference type="ChEBI" id="CHEBI:65315"/>
    </reaction>
</comment>
<dbReference type="InterPro" id="IPR050188">
    <property type="entry name" value="RluA_PseudoU_synthase"/>
</dbReference>
<dbReference type="NCBIfam" id="TIGR00005">
    <property type="entry name" value="rluA_subfam"/>
    <property type="match status" value="1"/>
</dbReference>
<dbReference type="GO" id="GO:0003723">
    <property type="term" value="F:RNA binding"/>
    <property type="evidence" value="ECO:0007669"/>
    <property type="project" value="UniProtKB-KW"/>
</dbReference>
<organism evidence="11 12">
    <name type="scientific">Cysteiniphilum litorale</name>
    <dbReference type="NCBI Taxonomy" id="2056700"/>
    <lineage>
        <taxon>Bacteria</taxon>
        <taxon>Pseudomonadati</taxon>
        <taxon>Pseudomonadota</taxon>
        <taxon>Gammaproteobacteria</taxon>
        <taxon>Thiotrichales</taxon>
        <taxon>Fastidiosibacteraceae</taxon>
        <taxon>Cysteiniphilum</taxon>
    </lineage>
</organism>
<dbReference type="CDD" id="cd00165">
    <property type="entry name" value="S4"/>
    <property type="match status" value="1"/>
</dbReference>
<dbReference type="PROSITE" id="PS01129">
    <property type="entry name" value="PSI_RLU"/>
    <property type="match status" value="1"/>
</dbReference>
<dbReference type="SMART" id="SM00363">
    <property type="entry name" value="S4"/>
    <property type="match status" value="1"/>
</dbReference>
<comment type="similarity">
    <text evidence="3 9">Belongs to the pseudouridine synthase RluA family.</text>
</comment>
<dbReference type="EMBL" id="BMJS01000037">
    <property type="protein sequence ID" value="GGG05764.1"/>
    <property type="molecule type" value="Genomic_DNA"/>
</dbReference>
<sequence length="308" mass="35395">MAGVQHIEVDADREGQRIDNFLIGQFSKLPKSLIYRWIRKGDLRVNKKRIKQTYRVEPGDIVRVPPFILEEEAPAKVSDDHLSFLESLILFENADYMIINKPSGIAVHGGSGVNSGLIERLRQLRPQAKKLELAHRLDKETSGCMIIAKKYSILTYFHEALKKREVQKTYHALVHGSWSNKVKQIDLPLKRHLLPHGERMVRVDKTEGKDALTSVRILQKFDQYTLVEAMPHTGRTHQIRVHLAAYHCPIVCDKKYGIADKDQVLIKKGFNRLFLHSANLSFKDPKTGEDMRFEAPYDRDCIKILGLL</sequence>
<evidence type="ECO:0000256" key="8">
    <source>
        <dbReference type="PROSITE-ProRule" id="PRU00182"/>
    </source>
</evidence>
<keyword evidence="4" id="KW-0698">rRNA processing</keyword>
<dbReference type="Proteomes" id="UP000636949">
    <property type="component" value="Unassembled WGS sequence"/>
</dbReference>
<keyword evidence="12" id="KW-1185">Reference proteome</keyword>
<evidence type="ECO:0000256" key="4">
    <source>
        <dbReference type="ARBA" id="ARBA00022552"/>
    </source>
</evidence>
<protein>
    <recommendedName>
        <fullName evidence="9">Pseudouridine synthase</fullName>
        <ecNumber evidence="9">5.4.99.-</ecNumber>
    </recommendedName>
</protein>
<evidence type="ECO:0000256" key="2">
    <source>
        <dbReference type="ARBA" id="ARBA00002876"/>
    </source>
</evidence>
<dbReference type="InterPro" id="IPR006224">
    <property type="entry name" value="PsdUridine_synth_RluA-like_CS"/>
</dbReference>
<comment type="function">
    <text evidence="2">Responsible for synthesis of pseudouridine from uracil at positions 955, 2504 and 2580 in 23S ribosomal RNA.</text>
</comment>
<evidence type="ECO:0000256" key="9">
    <source>
        <dbReference type="RuleBase" id="RU362028"/>
    </source>
</evidence>
<reference evidence="11" key="1">
    <citation type="journal article" date="2014" name="Int. J. Syst. Evol. Microbiol.">
        <title>Complete genome sequence of Corynebacterium casei LMG S-19264T (=DSM 44701T), isolated from a smear-ripened cheese.</title>
        <authorList>
            <consortium name="US DOE Joint Genome Institute (JGI-PGF)"/>
            <person name="Walter F."/>
            <person name="Albersmeier A."/>
            <person name="Kalinowski J."/>
            <person name="Ruckert C."/>
        </authorList>
    </citation>
    <scope>NUCLEOTIDE SEQUENCE</scope>
    <source>
        <strain evidence="11">CGMCC 1.15758</strain>
    </source>
</reference>
<dbReference type="GO" id="GO:0160141">
    <property type="term" value="F:23S rRNA pseudouridine(955/2504/2580) synthase activity"/>
    <property type="evidence" value="ECO:0007669"/>
    <property type="project" value="UniProtKB-EC"/>
</dbReference>
<evidence type="ECO:0000259" key="10">
    <source>
        <dbReference type="SMART" id="SM00363"/>
    </source>
</evidence>
<dbReference type="InterPro" id="IPR006145">
    <property type="entry name" value="PsdUridine_synth_RsuA/RluA"/>
</dbReference>
<gene>
    <name evidence="11" type="primary">rluC</name>
    <name evidence="11" type="ORF">GCM10010995_24080</name>
</gene>
<evidence type="ECO:0000256" key="1">
    <source>
        <dbReference type="ARBA" id="ARBA00000381"/>
    </source>
</evidence>
<dbReference type="AlphaFoldDB" id="A0A8J2Z6E9"/>
<dbReference type="PANTHER" id="PTHR21600:SF92">
    <property type="entry name" value="RIBOSOMAL LARGE SUBUNIT PSEUDOURIDINE SYNTHASE C"/>
    <property type="match status" value="1"/>
</dbReference>
<dbReference type="Gene3D" id="3.10.290.10">
    <property type="entry name" value="RNA-binding S4 domain"/>
    <property type="match status" value="1"/>
</dbReference>
<dbReference type="OrthoDB" id="9807829at2"/>
<dbReference type="InterPro" id="IPR020103">
    <property type="entry name" value="PsdUridine_synth_cat_dom_sf"/>
</dbReference>
<dbReference type="SUPFAM" id="SSF55120">
    <property type="entry name" value="Pseudouridine synthase"/>
    <property type="match status" value="1"/>
</dbReference>
<feature type="active site" evidence="7">
    <location>
        <position position="138"/>
    </location>
</feature>